<accession>A0ABS1LEJ3</accession>
<dbReference type="RefSeq" id="WP_201940700.1">
    <property type="nucleotide sequence ID" value="NZ_JAERSG010000008.1"/>
</dbReference>
<comment type="caution">
    <text evidence="2">The sequence shown here is derived from an EMBL/GenBank/DDBJ whole genome shotgun (WGS) entry which is preliminary data.</text>
</comment>
<dbReference type="PROSITE" id="PS51257">
    <property type="entry name" value="PROKAR_LIPOPROTEIN"/>
    <property type="match status" value="1"/>
</dbReference>
<evidence type="ECO:0000313" key="3">
    <source>
        <dbReference type="Proteomes" id="UP000636918"/>
    </source>
</evidence>
<sequence>MGRGRRQGLMQASVLAPVLVAVLAGCGDRTAPVREDPAAPPPPPPSPAASPTAMLPASGPVRAVGTVLDDGDGPELCLGGVAQSLPPQCSGPSVAGWEWDAHPDHESVAGVQWGEYTMTGAWDGTSFTPGDVRASEPGDLPAEDLSELFAAPCAEPDGGWQALDPATTSVAALSAARRVADELPDEVLTWTDRSPNPAWRAYVDGDSGEDVLRRLEDPDLMVLVVTVTDDPARAEAALREVWGGALCVARVANSAARLRQVQRDLLDLPGFLTSGAGSTSNTLELTVVLDDGSIQAWADEEYGAGVVTVSSALTPAG</sequence>
<evidence type="ECO:0000256" key="1">
    <source>
        <dbReference type="SAM" id="MobiDB-lite"/>
    </source>
</evidence>
<evidence type="ECO:0000313" key="2">
    <source>
        <dbReference type="EMBL" id="MBL0750008.1"/>
    </source>
</evidence>
<feature type="compositionally biased region" description="Pro residues" evidence="1">
    <location>
        <begin position="38"/>
        <end position="48"/>
    </location>
</feature>
<feature type="compositionally biased region" description="Low complexity" evidence="1">
    <location>
        <begin position="49"/>
        <end position="58"/>
    </location>
</feature>
<keyword evidence="3" id="KW-1185">Reference proteome</keyword>
<proteinExistence type="predicted"/>
<reference evidence="2 3" key="1">
    <citation type="submission" date="2021-01" db="EMBL/GenBank/DDBJ databases">
        <title>Genome seq and assembly of Nocardiodes sp. G10.</title>
        <authorList>
            <person name="Chhetri G."/>
        </authorList>
    </citation>
    <scope>NUCLEOTIDE SEQUENCE [LARGE SCALE GENOMIC DNA]</scope>
    <source>
        <strain evidence="2 3">G10</strain>
    </source>
</reference>
<protein>
    <submittedName>
        <fullName evidence="2">Uncharacterized protein</fullName>
    </submittedName>
</protein>
<name>A0ABS1LEJ3_9ACTN</name>
<dbReference type="Proteomes" id="UP000636918">
    <property type="component" value="Unassembled WGS sequence"/>
</dbReference>
<gene>
    <name evidence="2" type="ORF">JI751_20485</name>
</gene>
<organism evidence="2 3">
    <name type="scientific">Nocardioides baculatus</name>
    <dbReference type="NCBI Taxonomy" id="2801337"/>
    <lineage>
        <taxon>Bacteria</taxon>
        <taxon>Bacillati</taxon>
        <taxon>Actinomycetota</taxon>
        <taxon>Actinomycetes</taxon>
        <taxon>Propionibacteriales</taxon>
        <taxon>Nocardioidaceae</taxon>
        <taxon>Nocardioides</taxon>
    </lineage>
</organism>
<feature type="region of interest" description="Disordered" evidence="1">
    <location>
        <begin position="30"/>
        <end position="58"/>
    </location>
</feature>
<dbReference type="EMBL" id="JAERSG010000008">
    <property type="protein sequence ID" value="MBL0750008.1"/>
    <property type="molecule type" value="Genomic_DNA"/>
</dbReference>